<feature type="non-terminal residue" evidence="1">
    <location>
        <position position="114"/>
    </location>
</feature>
<reference evidence="1" key="1">
    <citation type="submission" date="2021-06" db="EMBL/GenBank/DDBJ databases">
        <authorList>
            <person name="Hodson N. C."/>
            <person name="Mongue J. A."/>
            <person name="Jaron S. K."/>
        </authorList>
    </citation>
    <scope>NUCLEOTIDE SEQUENCE</scope>
</reference>
<accession>A0A8J2J7F6</accession>
<evidence type="ECO:0000313" key="2">
    <source>
        <dbReference type="Proteomes" id="UP000708208"/>
    </source>
</evidence>
<organism evidence="1 2">
    <name type="scientific">Allacma fusca</name>
    <dbReference type="NCBI Taxonomy" id="39272"/>
    <lineage>
        <taxon>Eukaryota</taxon>
        <taxon>Metazoa</taxon>
        <taxon>Ecdysozoa</taxon>
        <taxon>Arthropoda</taxon>
        <taxon>Hexapoda</taxon>
        <taxon>Collembola</taxon>
        <taxon>Symphypleona</taxon>
        <taxon>Sminthuridae</taxon>
        <taxon>Allacma</taxon>
    </lineage>
</organism>
<gene>
    <name evidence="1" type="ORF">AFUS01_LOCUS3204</name>
</gene>
<comment type="caution">
    <text evidence="1">The sequence shown here is derived from an EMBL/GenBank/DDBJ whole genome shotgun (WGS) entry which is preliminary data.</text>
</comment>
<name>A0A8J2J7F6_9HEXA</name>
<feature type="non-terminal residue" evidence="1">
    <location>
        <position position="1"/>
    </location>
</feature>
<sequence length="114" mass="12779">RPISKLVRLPYNEDAEDQPIVDKDFKDEETEEILDTKASKVCMMVKRSNPKAWIVGLLATTLLFPVSQANNLEDNVTITNRSTQSDIILKDWTHTPALSAYAIGLSTIGFMLNL</sequence>
<proteinExistence type="predicted"/>
<dbReference type="EMBL" id="CAJVCH010019136">
    <property type="protein sequence ID" value="CAG7687199.1"/>
    <property type="molecule type" value="Genomic_DNA"/>
</dbReference>
<protein>
    <submittedName>
        <fullName evidence="1">Uncharacterized protein</fullName>
    </submittedName>
</protein>
<dbReference type="Proteomes" id="UP000708208">
    <property type="component" value="Unassembled WGS sequence"/>
</dbReference>
<dbReference type="AlphaFoldDB" id="A0A8J2J7F6"/>
<keyword evidence="2" id="KW-1185">Reference proteome</keyword>
<evidence type="ECO:0000313" key="1">
    <source>
        <dbReference type="EMBL" id="CAG7687199.1"/>
    </source>
</evidence>